<keyword evidence="2 3" id="KW-0040">ANK repeat</keyword>
<organism evidence="4 5">
    <name type="scientific">Aspergillus wentii DTO 134E9</name>
    <dbReference type="NCBI Taxonomy" id="1073089"/>
    <lineage>
        <taxon>Eukaryota</taxon>
        <taxon>Fungi</taxon>
        <taxon>Dikarya</taxon>
        <taxon>Ascomycota</taxon>
        <taxon>Pezizomycotina</taxon>
        <taxon>Eurotiomycetes</taxon>
        <taxon>Eurotiomycetidae</taxon>
        <taxon>Eurotiales</taxon>
        <taxon>Aspergillaceae</taxon>
        <taxon>Aspergillus</taxon>
        <taxon>Aspergillus subgen. Cremei</taxon>
    </lineage>
</organism>
<dbReference type="EMBL" id="KV878211">
    <property type="protein sequence ID" value="OJJ37849.1"/>
    <property type="molecule type" value="Genomic_DNA"/>
</dbReference>
<feature type="repeat" description="ANK" evidence="3">
    <location>
        <begin position="154"/>
        <end position="186"/>
    </location>
</feature>
<dbReference type="OrthoDB" id="366390at2759"/>
<proteinExistence type="predicted"/>
<accession>A0A1L9RSG1</accession>
<evidence type="ECO:0000256" key="1">
    <source>
        <dbReference type="ARBA" id="ARBA00022737"/>
    </source>
</evidence>
<dbReference type="PROSITE" id="PS50297">
    <property type="entry name" value="ANK_REP_REGION"/>
    <property type="match status" value="4"/>
</dbReference>
<evidence type="ECO:0000256" key="3">
    <source>
        <dbReference type="PROSITE-ProRule" id="PRU00023"/>
    </source>
</evidence>
<dbReference type="Proteomes" id="UP000184383">
    <property type="component" value="Unassembled WGS sequence"/>
</dbReference>
<evidence type="ECO:0000256" key="2">
    <source>
        <dbReference type="ARBA" id="ARBA00023043"/>
    </source>
</evidence>
<dbReference type="InterPro" id="IPR002110">
    <property type="entry name" value="Ankyrin_rpt"/>
</dbReference>
<dbReference type="InterPro" id="IPR036770">
    <property type="entry name" value="Ankyrin_rpt-contain_sf"/>
</dbReference>
<feature type="repeat" description="ANK" evidence="3">
    <location>
        <begin position="187"/>
        <end position="223"/>
    </location>
</feature>
<evidence type="ECO:0000313" key="5">
    <source>
        <dbReference type="Proteomes" id="UP000184383"/>
    </source>
</evidence>
<sequence>METLPAELLVSIYQAFDDLDDALRLRRSCQHLWQIFDIPENRHAIIKEILKQFDRSHLINSEIEPTVHMLHDEILLPAQTIPDIACRWHTMKIVADYSGSSRDWEIMDFLATLKHELDGADIGEALICAAKEGLDPVVELLLRKGADIEEQPDSFGSALSWAANFGRKRIVQRLLNHGANVEYKNTNGETALFYAVEGSGGQESETIIDMLLERGARVDNTDRNGRTVLACAISCGREDRFVMILEWCVRNGRRDVVNLTDNDGHSLLHLVAQTDCAVSLIERLIAEGADIGAMDRANESPLMEALSNRDPTLSGDEVVERIKLLSQREGILLTPTTEGKVSLHYAARHRDPKVIFYLLENGARDSVNLADRDGMTPLMEALTCANEDVAEKLLELPEIELNQSTVLQLAAEHCTPRLISSLLKEKAMPIDSIDDQGRTPLFAAFETENLENFKYLLQQGADITITSPSIQDPLRYAAEGNIMMPF</sequence>
<reference evidence="5" key="1">
    <citation type="journal article" date="2017" name="Genome Biol.">
        <title>Comparative genomics reveals high biological diversity and specific adaptations in the industrially and medically important fungal genus Aspergillus.</title>
        <authorList>
            <person name="de Vries R.P."/>
            <person name="Riley R."/>
            <person name="Wiebenga A."/>
            <person name="Aguilar-Osorio G."/>
            <person name="Amillis S."/>
            <person name="Uchima C.A."/>
            <person name="Anderluh G."/>
            <person name="Asadollahi M."/>
            <person name="Askin M."/>
            <person name="Barry K."/>
            <person name="Battaglia E."/>
            <person name="Bayram O."/>
            <person name="Benocci T."/>
            <person name="Braus-Stromeyer S.A."/>
            <person name="Caldana C."/>
            <person name="Canovas D."/>
            <person name="Cerqueira G.C."/>
            <person name="Chen F."/>
            <person name="Chen W."/>
            <person name="Choi C."/>
            <person name="Clum A."/>
            <person name="Dos Santos R.A."/>
            <person name="Damasio A.R."/>
            <person name="Diallinas G."/>
            <person name="Emri T."/>
            <person name="Fekete E."/>
            <person name="Flipphi M."/>
            <person name="Freyberg S."/>
            <person name="Gallo A."/>
            <person name="Gournas C."/>
            <person name="Habgood R."/>
            <person name="Hainaut M."/>
            <person name="Harispe M.L."/>
            <person name="Henrissat B."/>
            <person name="Hilden K.S."/>
            <person name="Hope R."/>
            <person name="Hossain A."/>
            <person name="Karabika E."/>
            <person name="Karaffa L."/>
            <person name="Karanyi Z."/>
            <person name="Krasevec N."/>
            <person name="Kuo A."/>
            <person name="Kusch H."/>
            <person name="LaButti K."/>
            <person name="Lagendijk E.L."/>
            <person name="Lapidus A."/>
            <person name="Levasseur A."/>
            <person name="Lindquist E."/>
            <person name="Lipzen A."/>
            <person name="Logrieco A.F."/>
            <person name="MacCabe A."/>
            <person name="Maekelae M.R."/>
            <person name="Malavazi I."/>
            <person name="Melin P."/>
            <person name="Meyer V."/>
            <person name="Mielnichuk N."/>
            <person name="Miskei M."/>
            <person name="Molnar A.P."/>
            <person name="Mule G."/>
            <person name="Ngan C.Y."/>
            <person name="Orejas M."/>
            <person name="Orosz E."/>
            <person name="Ouedraogo J.P."/>
            <person name="Overkamp K.M."/>
            <person name="Park H.-S."/>
            <person name="Perrone G."/>
            <person name="Piumi F."/>
            <person name="Punt P.J."/>
            <person name="Ram A.F."/>
            <person name="Ramon A."/>
            <person name="Rauscher S."/>
            <person name="Record E."/>
            <person name="Riano-Pachon D.M."/>
            <person name="Robert V."/>
            <person name="Roehrig J."/>
            <person name="Ruller R."/>
            <person name="Salamov A."/>
            <person name="Salih N.S."/>
            <person name="Samson R.A."/>
            <person name="Sandor E."/>
            <person name="Sanguinetti M."/>
            <person name="Schuetze T."/>
            <person name="Sepcic K."/>
            <person name="Shelest E."/>
            <person name="Sherlock G."/>
            <person name="Sophianopoulou V."/>
            <person name="Squina F.M."/>
            <person name="Sun H."/>
            <person name="Susca A."/>
            <person name="Todd R.B."/>
            <person name="Tsang A."/>
            <person name="Unkles S.E."/>
            <person name="van de Wiele N."/>
            <person name="van Rossen-Uffink D."/>
            <person name="Oliveira J.V."/>
            <person name="Vesth T.C."/>
            <person name="Visser J."/>
            <person name="Yu J.-H."/>
            <person name="Zhou M."/>
            <person name="Andersen M.R."/>
            <person name="Archer D.B."/>
            <person name="Baker S.E."/>
            <person name="Benoit I."/>
            <person name="Brakhage A.A."/>
            <person name="Braus G.H."/>
            <person name="Fischer R."/>
            <person name="Frisvad J.C."/>
            <person name="Goldman G.H."/>
            <person name="Houbraken J."/>
            <person name="Oakley B."/>
            <person name="Pocsi I."/>
            <person name="Scazzocchio C."/>
            <person name="Seiboth B."/>
            <person name="vanKuyk P.A."/>
            <person name="Wortman J."/>
            <person name="Dyer P.S."/>
            <person name="Grigoriev I.V."/>
        </authorList>
    </citation>
    <scope>NUCLEOTIDE SEQUENCE [LARGE SCALE GENOMIC DNA]</scope>
    <source>
        <strain evidence="5">DTO 134E9</strain>
    </source>
</reference>
<dbReference type="AlphaFoldDB" id="A0A1L9RSG1"/>
<dbReference type="SUPFAM" id="SSF48403">
    <property type="entry name" value="Ankyrin repeat"/>
    <property type="match status" value="1"/>
</dbReference>
<dbReference type="STRING" id="1073089.A0A1L9RSG1"/>
<feature type="repeat" description="ANK" evidence="3">
    <location>
        <begin position="263"/>
        <end position="296"/>
    </location>
</feature>
<keyword evidence="1" id="KW-0677">Repeat</keyword>
<feature type="repeat" description="ANK" evidence="3">
    <location>
        <begin position="436"/>
        <end position="468"/>
    </location>
</feature>
<protein>
    <submittedName>
        <fullName evidence="4">Uncharacterized protein</fullName>
    </submittedName>
</protein>
<feature type="repeat" description="ANK" evidence="3">
    <location>
        <begin position="338"/>
        <end position="363"/>
    </location>
</feature>
<gene>
    <name evidence="4" type="ORF">ASPWEDRAFT_171311</name>
</gene>
<evidence type="ECO:0000313" key="4">
    <source>
        <dbReference type="EMBL" id="OJJ37849.1"/>
    </source>
</evidence>
<dbReference type="PROSITE" id="PS50088">
    <property type="entry name" value="ANK_REPEAT"/>
    <property type="match status" value="5"/>
</dbReference>
<dbReference type="VEuPathDB" id="FungiDB:ASPWEDRAFT_171311"/>
<dbReference type="GeneID" id="63746611"/>
<dbReference type="PANTHER" id="PTHR24126">
    <property type="entry name" value="ANKYRIN REPEAT, PH AND SEC7 DOMAIN CONTAINING PROTEIN SECG-RELATED"/>
    <property type="match status" value="1"/>
</dbReference>
<keyword evidence="5" id="KW-1185">Reference proteome</keyword>
<name>A0A1L9RSG1_ASPWE</name>
<dbReference type="RefSeq" id="XP_040691525.1">
    <property type="nucleotide sequence ID" value="XM_040830763.1"/>
</dbReference>
<dbReference type="SMART" id="SM00248">
    <property type="entry name" value="ANK"/>
    <property type="match status" value="9"/>
</dbReference>
<dbReference type="Gene3D" id="1.25.40.20">
    <property type="entry name" value="Ankyrin repeat-containing domain"/>
    <property type="match status" value="3"/>
</dbReference>
<dbReference type="Pfam" id="PF12796">
    <property type="entry name" value="Ank_2"/>
    <property type="match status" value="3"/>
</dbReference>